<dbReference type="Proteomes" id="UP000321570">
    <property type="component" value="Unassembled WGS sequence"/>
</dbReference>
<sequence length="135" mass="14607">MNRAQPSNWGGTPDKCDHQLSSHSLLLRDNIILPKVSPEGEAEKLNTNNKLVVAVATVEFPECKVSVSCVVPVYVRSCTTLTTTSTPPIGIYPSAYCPYGASSDLDDSKFSNRSYTRMSVAPDAVIRDGLDWAVA</sequence>
<dbReference type="AlphaFoldDB" id="A0A564YG35"/>
<dbReference type="EMBL" id="CABIJS010000188">
    <property type="protein sequence ID" value="VUZ45678.1"/>
    <property type="molecule type" value="Genomic_DNA"/>
</dbReference>
<evidence type="ECO:0000313" key="1">
    <source>
        <dbReference type="EMBL" id="VUZ45678.1"/>
    </source>
</evidence>
<proteinExistence type="predicted"/>
<accession>A0A564YG35</accession>
<keyword evidence="2" id="KW-1185">Reference proteome</keyword>
<name>A0A564YG35_HYMDI</name>
<organism evidence="1 2">
    <name type="scientific">Hymenolepis diminuta</name>
    <name type="common">Rat tapeworm</name>
    <dbReference type="NCBI Taxonomy" id="6216"/>
    <lineage>
        <taxon>Eukaryota</taxon>
        <taxon>Metazoa</taxon>
        <taxon>Spiralia</taxon>
        <taxon>Lophotrochozoa</taxon>
        <taxon>Platyhelminthes</taxon>
        <taxon>Cestoda</taxon>
        <taxon>Eucestoda</taxon>
        <taxon>Cyclophyllidea</taxon>
        <taxon>Hymenolepididae</taxon>
        <taxon>Hymenolepis</taxon>
    </lineage>
</organism>
<evidence type="ECO:0000313" key="2">
    <source>
        <dbReference type="Proteomes" id="UP000321570"/>
    </source>
</evidence>
<gene>
    <name evidence="1" type="ORF">WMSIL1_LOCUS5640</name>
</gene>
<reference evidence="1 2" key="1">
    <citation type="submission" date="2019-07" db="EMBL/GenBank/DDBJ databases">
        <authorList>
            <person name="Jastrzebski P J."/>
            <person name="Paukszto L."/>
            <person name="Jastrzebski P J."/>
        </authorList>
    </citation>
    <scope>NUCLEOTIDE SEQUENCE [LARGE SCALE GENOMIC DNA]</scope>
    <source>
        <strain evidence="1 2">WMS-il1</strain>
    </source>
</reference>
<protein>
    <submittedName>
        <fullName evidence="1">Uncharacterized protein</fullName>
    </submittedName>
</protein>